<proteinExistence type="predicted"/>
<protein>
    <recommendedName>
        <fullName evidence="2">MobA/VirD2-like nuclease domain-containing protein</fullName>
    </recommendedName>
</protein>
<feature type="region of interest" description="Disordered" evidence="1">
    <location>
        <begin position="387"/>
        <end position="415"/>
    </location>
</feature>
<sequence length="415" mass="46183">MVAKIESGKSLMGALMYNERKVSAGKAQLVKARGYAKGTSALSMQDKLQRLTDLADRNHRTKTNTVHISLNFGIGENLPPDRLAHIADEYMGRIGFSAQPYLIYEHKDAGHPHIHIVTTNIQADGKRISLHNIGKLRSEQARKAIEMEFGLLRAGHNPPDLSIKRAEKLKPLQYGISDTKRAITNIVNEITKAYKYTSLPELNAVLALYNVTAYRGANDSVMHKNGGLQYWATNEQGQRVGVPIKASSIYKKPTLHLLERRFKLNEYLRKPLRNSLKSRIENKLSASCSLEQLKDGLKNENIILVVRQNADGRIYGLSFIDLKEKTVFNGSDLGKEYSASAVMARLKFLAASGENRPAHRPVVAASAEVISAEQNADRSRGTDLLHELLDPNDGANTAGDFGPKRKKKKRKKLNL</sequence>
<keyword evidence="4" id="KW-1185">Reference proteome</keyword>
<dbReference type="EMBL" id="MBTF01000008">
    <property type="protein sequence ID" value="OOQ60296.1"/>
    <property type="molecule type" value="Genomic_DNA"/>
</dbReference>
<accession>A0A1S9PH43</accession>
<dbReference type="RefSeq" id="WP_078347838.1">
    <property type="nucleotide sequence ID" value="NZ_MBTF01000008.1"/>
</dbReference>
<dbReference type="AlphaFoldDB" id="A0A1S9PH43"/>
<evidence type="ECO:0000256" key="1">
    <source>
        <dbReference type="SAM" id="MobiDB-lite"/>
    </source>
</evidence>
<reference evidence="3 4" key="1">
    <citation type="submission" date="2016-07" db="EMBL/GenBank/DDBJ databases">
        <title>Genomic analysis of zinc-resistant bacterium Mucilaginibacter pedocola TBZ30.</title>
        <authorList>
            <person name="Huang J."/>
            <person name="Tang J."/>
        </authorList>
    </citation>
    <scope>NUCLEOTIDE SEQUENCE [LARGE SCALE GENOMIC DNA]</scope>
    <source>
        <strain evidence="3 4">TBZ30</strain>
    </source>
</reference>
<dbReference type="STRING" id="1792845.BC343_26450"/>
<name>A0A1S9PH43_9SPHI</name>
<dbReference type="Pfam" id="PF03432">
    <property type="entry name" value="Relaxase"/>
    <property type="match status" value="1"/>
</dbReference>
<evidence type="ECO:0000313" key="3">
    <source>
        <dbReference type="EMBL" id="OOQ60296.1"/>
    </source>
</evidence>
<dbReference type="Proteomes" id="UP000189739">
    <property type="component" value="Unassembled WGS sequence"/>
</dbReference>
<comment type="caution">
    <text evidence="3">The sequence shown here is derived from an EMBL/GenBank/DDBJ whole genome shotgun (WGS) entry which is preliminary data.</text>
</comment>
<feature type="compositionally biased region" description="Basic residues" evidence="1">
    <location>
        <begin position="404"/>
        <end position="415"/>
    </location>
</feature>
<dbReference type="InterPro" id="IPR005094">
    <property type="entry name" value="Endonuclease_MobA/VirD2"/>
</dbReference>
<organism evidence="3 4">
    <name type="scientific">Mucilaginibacter pedocola</name>
    <dbReference type="NCBI Taxonomy" id="1792845"/>
    <lineage>
        <taxon>Bacteria</taxon>
        <taxon>Pseudomonadati</taxon>
        <taxon>Bacteroidota</taxon>
        <taxon>Sphingobacteriia</taxon>
        <taxon>Sphingobacteriales</taxon>
        <taxon>Sphingobacteriaceae</taxon>
        <taxon>Mucilaginibacter</taxon>
    </lineage>
</organism>
<feature type="domain" description="MobA/VirD2-like nuclease" evidence="2">
    <location>
        <begin position="17"/>
        <end position="151"/>
    </location>
</feature>
<gene>
    <name evidence="3" type="ORF">BC343_26450</name>
</gene>
<dbReference type="OrthoDB" id="915634at2"/>
<evidence type="ECO:0000259" key="2">
    <source>
        <dbReference type="Pfam" id="PF03432"/>
    </source>
</evidence>
<evidence type="ECO:0000313" key="4">
    <source>
        <dbReference type="Proteomes" id="UP000189739"/>
    </source>
</evidence>